<feature type="domain" description="Heterokaryon incompatibility" evidence="1">
    <location>
        <begin position="60"/>
        <end position="207"/>
    </location>
</feature>
<sequence>MHWLEACSKSHPDCCSSTMAGEPPWYPTRLLDVGEHGQKTGGGEKIRLVTTASERPRGGYTTLSHCWGTSQPLRLLTGTMASFQQSINLAALPQTFRDAIEVTRRIGIRYLWIDSLCIIQDDDGNTDWLREAAMMHKVYSRSFCTISATASQDCNDGIFRTRTAPVVPEDPVPFDTQHITCDVAESQFWDDNVSNAHINTRGWVFQERLLSPRTIHFGEQQVFWECRGLDAAESFPAGWPRDPSYQFKDRLPNELDAARQHRGPEWEVFWYSRWGHVVYEYSRTDLTVPSDKLVALGGVANTFAAANGDQYVAGMWRRHLAVEILWLASRDRSGAQVAVRPPQYRAPSWSWASIDGEV</sequence>
<evidence type="ECO:0000313" key="2">
    <source>
        <dbReference type="EMBL" id="KAF3761473.1"/>
    </source>
</evidence>
<comment type="caution">
    <text evidence="2">The sequence shown here is derived from an EMBL/GenBank/DDBJ whole genome shotgun (WGS) entry which is preliminary data.</text>
</comment>
<accession>A0A9P4XUZ2</accession>
<dbReference type="Pfam" id="PF06985">
    <property type="entry name" value="HET"/>
    <property type="match status" value="1"/>
</dbReference>
<feature type="non-terminal residue" evidence="2">
    <location>
        <position position="358"/>
    </location>
</feature>
<dbReference type="GeneID" id="63834961"/>
<gene>
    <name evidence="2" type="ORF">M406DRAFT_266837</name>
</gene>
<dbReference type="InterPro" id="IPR010730">
    <property type="entry name" value="HET"/>
</dbReference>
<dbReference type="PANTHER" id="PTHR33112">
    <property type="entry name" value="DOMAIN PROTEIN, PUTATIVE-RELATED"/>
    <property type="match status" value="1"/>
</dbReference>
<dbReference type="Proteomes" id="UP000803844">
    <property type="component" value="Unassembled WGS sequence"/>
</dbReference>
<protein>
    <submittedName>
        <fullName evidence="2">HET-domain-containing protein</fullName>
    </submittedName>
</protein>
<keyword evidence="3" id="KW-1185">Reference proteome</keyword>
<dbReference type="PANTHER" id="PTHR33112:SF16">
    <property type="entry name" value="HETEROKARYON INCOMPATIBILITY DOMAIN-CONTAINING PROTEIN"/>
    <property type="match status" value="1"/>
</dbReference>
<dbReference type="RefSeq" id="XP_040772452.1">
    <property type="nucleotide sequence ID" value="XM_040917832.1"/>
</dbReference>
<name>A0A9P4XUZ2_CRYP1</name>
<reference evidence="2" key="1">
    <citation type="journal article" date="2020" name="Phytopathology">
        <title>Genome sequence of the chestnut blight fungus Cryphonectria parasitica EP155: A fundamental resource for an archetypical invasive plant pathogen.</title>
        <authorList>
            <person name="Crouch J.A."/>
            <person name="Dawe A."/>
            <person name="Aerts A."/>
            <person name="Barry K."/>
            <person name="Churchill A.C.L."/>
            <person name="Grimwood J."/>
            <person name="Hillman B."/>
            <person name="Milgroom M.G."/>
            <person name="Pangilinan J."/>
            <person name="Smith M."/>
            <person name="Salamov A."/>
            <person name="Schmutz J."/>
            <person name="Yadav J."/>
            <person name="Grigoriev I.V."/>
            <person name="Nuss D."/>
        </authorList>
    </citation>
    <scope>NUCLEOTIDE SEQUENCE</scope>
    <source>
        <strain evidence="2">EP155</strain>
    </source>
</reference>
<organism evidence="2 3">
    <name type="scientific">Cryphonectria parasitica (strain ATCC 38755 / EP155)</name>
    <dbReference type="NCBI Taxonomy" id="660469"/>
    <lineage>
        <taxon>Eukaryota</taxon>
        <taxon>Fungi</taxon>
        <taxon>Dikarya</taxon>
        <taxon>Ascomycota</taxon>
        <taxon>Pezizomycotina</taxon>
        <taxon>Sordariomycetes</taxon>
        <taxon>Sordariomycetidae</taxon>
        <taxon>Diaporthales</taxon>
        <taxon>Cryphonectriaceae</taxon>
        <taxon>Cryphonectria-Endothia species complex</taxon>
        <taxon>Cryphonectria</taxon>
    </lineage>
</organism>
<dbReference type="EMBL" id="MU032351">
    <property type="protein sequence ID" value="KAF3761473.1"/>
    <property type="molecule type" value="Genomic_DNA"/>
</dbReference>
<dbReference type="OrthoDB" id="5362512at2759"/>
<evidence type="ECO:0000313" key="3">
    <source>
        <dbReference type="Proteomes" id="UP000803844"/>
    </source>
</evidence>
<dbReference type="AlphaFoldDB" id="A0A9P4XUZ2"/>
<proteinExistence type="predicted"/>
<evidence type="ECO:0000259" key="1">
    <source>
        <dbReference type="Pfam" id="PF06985"/>
    </source>
</evidence>